<feature type="non-terminal residue" evidence="4">
    <location>
        <position position="346"/>
    </location>
</feature>
<evidence type="ECO:0000256" key="1">
    <source>
        <dbReference type="SAM" id="MobiDB-lite"/>
    </source>
</evidence>
<gene>
    <name evidence="4" type="ORF">CLV58_1643</name>
</gene>
<dbReference type="InterPro" id="IPR013783">
    <property type="entry name" value="Ig-like_fold"/>
</dbReference>
<comment type="caution">
    <text evidence="4">The sequence shown here is derived from an EMBL/GenBank/DDBJ whole genome shotgun (WGS) entry which is preliminary data.</text>
</comment>
<feature type="region of interest" description="Disordered" evidence="1">
    <location>
        <begin position="240"/>
        <end position="260"/>
    </location>
</feature>
<feature type="signal peptide" evidence="2">
    <location>
        <begin position="1"/>
        <end position="20"/>
    </location>
</feature>
<keyword evidence="2" id="KW-0732">Signal</keyword>
<name>A0A2T0RFM3_9BACT</name>
<evidence type="ECO:0000313" key="5">
    <source>
        <dbReference type="Proteomes" id="UP000238375"/>
    </source>
</evidence>
<accession>A0A2T0RFM3</accession>
<proteinExistence type="predicted"/>
<keyword evidence="5" id="KW-1185">Reference proteome</keyword>
<dbReference type="Proteomes" id="UP000238375">
    <property type="component" value="Unassembled WGS sequence"/>
</dbReference>
<dbReference type="Pfam" id="PF17936">
    <property type="entry name" value="Big_6"/>
    <property type="match status" value="1"/>
</dbReference>
<dbReference type="Gene3D" id="2.60.40.10">
    <property type="entry name" value="Immunoglobulins"/>
    <property type="match status" value="1"/>
</dbReference>
<protein>
    <recommendedName>
        <fullName evidence="3">Bacterial Ig domain-containing protein</fullName>
    </recommendedName>
</protein>
<evidence type="ECO:0000259" key="3">
    <source>
        <dbReference type="Pfam" id="PF17936"/>
    </source>
</evidence>
<feature type="chain" id="PRO_5015413923" description="Bacterial Ig domain-containing protein" evidence="2">
    <location>
        <begin position="21"/>
        <end position="346"/>
    </location>
</feature>
<dbReference type="InterPro" id="IPR041498">
    <property type="entry name" value="Big_6"/>
</dbReference>
<feature type="region of interest" description="Disordered" evidence="1">
    <location>
        <begin position="324"/>
        <end position="346"/>
    </location>
</feature>
<dbReference type="RefSeq" id="WP_245882495.1">
    <property type="nucleotide sequence ID" value="NZ_PVTE01000064.1"/>
</dbReference>
<feature type="domain" description="Bacterial Ig" evidence="3">
    <location>
        <begin position="245"/>
        <end position="311"/>
    </location>
</feature>
<sequence length="346" mass="34632">MKRTLYLATLLWCWALLVQAQSQINSTVQVHPGGHMGVYGNLNFNSGYVVTPRSAPGDNIYFTTGATHTGASDASHVNGYAEEAGNAAFTFPIGDGTSYRWASIASASTAVNYRAAYFSGDPGSASLPTGSPFATSSRGTGVETVSTVEYWDIDGSASASITLSWNTASNLTTLTGGSPSRLVIVGWNGSQWVNLGQAGGVSGTLVGTGSVTATNITPNTYTAYTFGSLSLPTVAINSPANSGTATTSPTVSGTATPNSTVTLTGPNNTTLCTTTASASGAYSCNVTVAAGPTSITAVACNTVGCSSPAVSSFTAVGPASLTVAQPQPGPTTQPISGTATPGSTVT</sequence>
<evidence type="ECO:0000256" key="2">
    <source>
        <dbReference type="SAM" id="SignalP"/>
    </source>
</evidence>
<dbReference type="AlphaFoldDB" id="A0A2T0RFM3"/>
<reference evidence="4 5" key="1">
    <citation type="submission" date="2018-03" db="EMBL/GenBank/DDBJ databases">
        <title>Genomic Encyclopedia of Archaeal and Bacterial Type Strains, Phase II (KMG-II): from individual species to whole genera.</title>
        <authorList>
            <person name="Goeker M."/>
        </authorList>
    </citation>
    <scope>NUCLEOTIDE SEQUENCE [LARGE SCALE GENOMIC DNA]</scope>
    <source>
        <strain evidence="4 5">DSM 28354</strain>
    </source>
</reference>
<organism evidence="4 5">
    <name type="scientific">Spirosoma oryzae</name>
    <dbReference type="NCBI Taxonomy" id="1469603"/>
    <lineage>
        <taxon>Bacteria</taxon>
        <taxon>Pseudomonadati</taxon>
        <taxon>Bacteroidota</taxon>
        <taxon>Cytophagia</taxon>
        <taxon>Cytophagales</taxon>
        <taxon>Cytophagaceae</taxon>
        <taxon>Spirosoma</taxon>
    </lineage>
</organism>
<evidence type="ECO:0000313" key="4">
    <source>
        <dbReference type="EMBL" id="PRY19910.1"/>
    </source>
</evidence>
<dbReference type="EMBL" id="PVTE01000064">
    <property type="protein sequence ID" value="PRY19910.1"/>
    <property type="molecule type" value="Genomic_DNA"/>
</dbReference>